<keyword evidence="3" id="KW-1185">Reference proteome</keyword>
<evidence type="ECO:0008006" key="4">
    <source>
        <dbReference type="Google" id="ProtNLM"/>
    </source>
</evidence>
<protein>
    <recommendedName>
        <fullName evidence="4">DUF2752 domain-containing protein</fullName>
    </recommendedName>
</protein>
<evidence type="ECO:0000313" key="2">
    <source>
        <dbReference type="EMBL" id="AEL26595.1"/>
    </source>
</evidence>
<dbReference type="KEGG" id="cmr:Cycma_2857"/>
<dbReference type="EMBL" id="CP002955">
    <property type="protein sequence ID" value="AEL26595.1"/>
    <property type="molecule type" value="Genomic_DNA"/>
</dbReference>
<dbReference type="RefSeq" id="WP_014020886.1">
    <property type="nucleotide sequence ID" value="NC_015914.1"/>
</dbReference>
<keyword evidence="1" id="KW-0812">Transmembrane</keyword>
<evidence type="ECO:0000256" key="1">
    <source>
        <dbReference type="SAM" id="Phobius"/>
    </source>
</evidence>
<dbReference type="eggNOG" id="ENOG5032WYI">
    <property type="taxonomic scope" value="Bacteria"/>
</dbReference>
<proteinExistence type="predicted"/>
<feature type="transmembrane region" description="Helical" evidence="1">
    <location>
        <begin position="66"/>
        <end position="87"/>
    </location>
</feature>
<reference evidence="3" key="1">
    <citation type="submission" date="2011-07" db="EMBL/GenBank/DDBJ databases">
        <title>The complete genome of Cyclobacterium marinum DSM 745.</title>
        <authorList>
            <person name="Lucas S."/>
            <person name="Han J."/>
            <person name="Lapidus A."/>
            <person name="Bruce D."/>
            <person name="Goodwin L."/>
            <person name="Pitluck S."/>
            <person name="Peters L."/>
            <person name="Kyrpides N."/>
            <person name="Mavromatis K."/>
            <person name="Ivanova N."/>
            <person name="Ovchinnikova G."/>
            <person name="Chertkov O."/>
            <person name="Detter J.C."/>
            <person name="Tapia R."/>
            <person name="Han C."/>
            <person name="Land M."/>
            <person name="Hauser L."/>
            <person name="Markowitz V."/>
            <person name="Cheng J.-F."/>
            <person name="Hugenholtz P."/>
            <person name="Woyke T."/>
            <person name="Wu D."/>
            <person name="Tindall B."/>
            <person name="Schuetze A."/>
            <person name="Brambilla E."/>
            <person name="Klenk H.-P."/>
            <person name="Eisen J.A."/>
        </authorList>
    </citation>
    <scope>NUCLEOTIDE SEQUENCE [LARGE SCALE GENOMIC DNA]</scope>
    <source>
        <strain evidence="3">ATCC 25205 / DSM 745 / LMG 13164 / NCIMB 1802</strain>
    </source>
</reference>
<dbReference type="InterPro" id="IPR021215">
    <property type="entry name" value="DUF2752"/>
</dbReference>
<dbReference type="OrthoDB" id="1525013at2"/>
<evidence type="ECO:0000313" key="3">
    <source>
        <dbReference type="Proteomes" id="UP000001635"/>
    </source>
</evidence>
<keyword evidence="1" id="KW-0472">Membrane</keyword>
<dbReference type="HOGENOM" id="CLU_172353_0_0_10"/>
<dbReference type="AlphaFoldDB" id="G0J2L2"/>
<dbReference type="Pfam" id="PF10825">
    <property type="entry name" value="DUF2752"/>
    <property type="match status" value="1"/>
</dbReference>
<accession>G0J2L2</accession>
<sequence length="97" mass="10999">MKVINSGILELILWTIALLGLYIGGAEAPHSFSFCPLDSLGFTWCPGCGIGRSIHYFMHGDFTISWAYHPLGGFAFMVILFRIIELIKLNKKLWQMY</sequence>
<organism evidence="2 3">
    <name type="scientific">Cyclobacterium marinum (strain ATCC 25205 / DSM 745 / LMG 13164 / NCIMB 1802)</name>
    <name type="common">Flectobacillus marinus</name>
    <dbReference type="NCBI Taxonomy" id="880070"/>
    <lineage>
        <taxon>Bacteria</taxon>
        <taxon>Pseudomonadati</taxon>
        <taxon>Bacteroidota</taxon>
        <taxon>Cytophagia</taxon>
        <taxon>Cytophagales</taxon>
        <taxon>Cyclobacteriaceae</taxon>
        <taxon>Cyclobacterium</taxon>
    </lineage>
</organism>
<keyword evidence="1" id="KW-1133">Transmembrane helix</keyword>
<name>G0J2L2_CYCMS</name>
<dbReference type="Proteomes" id="UP000001635">
    <property type="component" value="Chromosome"/>
</dbReference>
<gene>
    <name evidence="2" type="ordered locus">Cycma_2857</name>
</gene>
<dbReference type="STRING" id="880070.Cycma_2857"/>
<feature type="transmembrane region" description="Helical" evidence="1">
    <location>
        <begin position="7"/>
        <end position="24"/>
    </location>
</feature>